<evidence type="ECO:0000313" key="2">
    <source>
        <dbReference type="EMBL" id="VEJ21744.1"/>
    </source>
</evidence>
<dbReference type="EMBL" id="LR134516">
    <property type="protein sequence ID" value="VEJ21744.1"/>
    <property type="molecule type" value="Genomic_DNA"/>
</dbReference>
<keyword evidence="1" id="KW-0812">Transmembrane</keyword>
<evidence type="ECO:0000313" key="3">
    <source>
        <dbReference type="Proteomes" id="UP000268229"/>
    </source>
</evidence>
<keyword evidence="3" id="KW-1185">Reference proteome</keyword>
<dbReference type="AlphaFoldDB" id="A0A3S5BQE4"/>
<proteinExistence type="predicted"/>
<feature type="transmembrane region" description="Helical" evidence="1">
    <location>
        <begin position="350"/>
        <end position="368"/>
    </location>
</feature>
<feature type="transmembrane region" description="Helical" evidence="1">
    <location>
        <begin position="203"/>
        <end position="222"/>
    </location>
</feature>
<dbReference type="KEGG" id="nani:NCTC12227_01499"/>
<organism evidence="2 3">
    <name type="scientific">Neisseria animaloris</name>
    <dbReference type="NCBI Taxonomy" id="326522"/>
    <lineage>
        <taxon>Bacteria</taxon>
        <taxon>Pseudomonadati</taxon>
        <taxon>Pseudomonadota</taxon>
        <taxon>Betaproteobacteria</taxon>
        <taxon>Neisseriales</taxon>
        <taxon>Neisseriaceae</taxon>
        <taxon>Neisseria</taxon>
    </lineage>
</organism>
<accession>A0A3S5BQE4</accession>
<feature type="transmembrane region" description="Helical" evidence="1">
    <location>
        <begin position="84"/>
        <end position="105"/>
    </location>
</feature>
<name>A0A3S5BQE4_9NEIS</name>
<dbReference type="RefSeq" id="WP_126304882.1">
    <property type="nucleotide sequence ID" value="NZ_LR134516.1"/>
</dbReference>
<keyword evidence="1" id="KW-0472">Membrane</keyword>
<evidence type="ECO:0000256" key="1">
    <source>
        <dbReference type="SAM" id="Phobius"/>
    </source>
</evidence>
<dbReference type="Proteomes" id="UP000268229">
    <property type="component" value="Chromosome"/>
</dbReference>
<protein>
    <submittedName>
        <fullName evidence="2">Uncharacterized protein</fullName>
    </submittedName>
</protein>
<keyword evidence="1" id="KW-1133">Transmembrane helix</keyword>
<dbReference type="OrthoDB" id="9882731at2"/>
<reference evidence="2 3" key="1">
    <citation type="submission" date="2018-12" db="EMBL/GenBank/DDBJ databases">
        <authorList>
            <consortium name="Pathogen Informatics"/>
        </authorList>
    </citation>
    <scope>NUCLEOTIDE SEQUENCE [LARGE SCALE GENOMIC DNA]</scope>
    <source>
        <strain evidence="2 3">NCTC12227</strain>
    </source>
</reference>
<gene>
    <name evidence="2" type="ORF">NCTC12227_01499</name>
</gene>
<feature type="transmembrane region" description="Helical" evidence="1">
    <location>
        <begin position="54"/>
        <end position="78"/>
    </location>
</feature>
<sequence length="374" mass="42101">MDKSTDSLNIPTRQIPEYVFRENSRQMLGRLSAELATGKTLLWFSMYPPMVSAAVLRGINLFFAVCWILDALFWFGVLVPPGDMVWPLLDKIVFAGFLWFFYVGLNMNPKRCVCLDLQEKTVAYYTKGSLDEAWQPDGQYGLWCDMGEVHLTHAQQGEKSKLFVCEGFVSQEKVALLVKTLCSRLGLRLVYLPPVPTQSNHAVGMMALGLAVAVCALAVYGFQYAMNRQTLRYGLNVTEISQSDAQLGSVFQCNKSGCEHFLRWYLPEGGAVPVSCNGLEDTLCSESMRNVELTQVDLTLARFQRREYRIVRAQYVLPSGGGKLYVDNRQNVLQEAAVFEQTLRKHMQPALWVAAGGMLLALSGWLYGRLKKKE</sequence>